<feature type="region of interest" description="Disordered" evidence="1">
    <location>
        <begin position="105"/>
        <end position="171"/>
    </location>
</feature>
<feature type="region of interest" description="Disordered" evidence="1">
    <location>
        <begin position="372"/>
        <end position="394"/>
    </location>
</feature>
<keyword evidence="5" id="KW-1185">Reference proteome</keyword>
<dbReference type="Gene3D" id="1.20.120.330">
    <property type="entry name" value="Nucleotidyltransferases domain 2"/>
    <property type="match status" value="1"/>
</dbReference>
<dbReference type="EMBL" id="CP045929">
    <property type="protein sequence ID" value="QGK70635.1"/>
    <property type="molecule type" value="Genomic_DNA"/>
</dbReference>
<feature type="compositionally biased region" description="Basic and acidic residues" evidence="1">
    <location>
        <begin position="105"/>
        <end position="120"/>
    </location>
</feature>
<organism evidence="4 5">
    <name type="scientific">Allosaccharopolyspora coralli</name>
    <dbReference type="NCBI Taxonomy" id="2665642"/>
    <lineage>
        <taxon>Bacteria</taxon>
        <taxon>Bacillati</taxon>
        <taxon>Actinomycetota</taxon>
        <taxon>Actinomycetes</taxon>
        <taxon>Pseudonocardiales</taxon>
        <taxon>Pseudonocardiaceae</taxon>
        <taxon>Allosaccharopolyspora</taxon>
    </lineage>
</organism>
<evidence type="ECO:0000259" key="3">
    <source>
        <dbReference type="Pfam" id="PF21725"/>
    </source>
</evidence>
<feature type="domain" description="Deoxyribonuclease NucA/NucB" evidence="2">
    <location>
        <begin position="358"/>
        <end position="412"/>
    </location>
</feature>
<dbReference type="InterPro" id="IPR049082">
    <property type="entry name" value="T7SS_signal"/>
</dbReference>
<evidence type="ECO:0000259" key="2">
    <source>
        <dbReference type="Pfam" id="PF14040"/>
    </source>
</evidence>
<feature type="region of interest" description="Disordered" evidence="1">
    <location>
        <begin position="265"/>
        <end position="293"/>
    </location>
</feature>
<feature type="domain" description="Putative T7SS secretion signal" evidence="3">
    <location>
        <begin position="3"/>
        <end position="173"/>
    </location>
</feature>
<dbReference type="Pfam" id="PF21725">
    <property type="entry name" value="T7SS_signal"/>
    <property type="match status" value="1"/>
</dbReference>
<gene>
    <name evidence="4" type="ORF">GIY23_14930</name>
</gene>
<dbReference type="InterPro" id="IPR029476">
    <property type="entry name" value="DNase_NucA_NucB"/>
</dbReference>
<dbReference type="KEGG" id="sace:GIY23_14930"/>
<evidence type="ECO:0000313" key="4">
    <source>
        <dbReference type="EMBL" id="QGK70635.1"/>
    </source>
</evidence>
<protein>
    <submittedName>
        <fullName evidence="4">Uncharacterized protein</fullName>
    </submittedName>
</protein>
<evidence type="ECO:0000313" key="5">
    <source>
        <dbReference type="Proteomes" id="UP000371041"/>
    </source>
</evidence>
<dbReference type="Pfam" id="PF14040">
    <property type="entry name" value="DNase_NucA_NucB"/>
    <property type="match status" value="1"/>
</dbReference>
<sequence length="415" mass="44025">MAELGETTEPKQLVQGEPSAIRTSAQTLTEYGATFIEIGNGFRRLDAGGWQGEAGDAFRQRFATEPLRWIKAGDAFQDAARTMQDYCSTLEWGQAQAGEAIHEYEAGQRATERARTEYERTPTPPGTPFDDPGEPQRQAARDRLRRARDQVDDAGHRAASAMKAAQQDAPEKPTFLDEIGAALSGAVETVGDVPGNLVHYAVDGFGNAVDAAGTTAAGVVGGAGAVAEGALDLVGFDDAAATVQQSADARSHSLLDGTNRAAEGVREAADDAAGALGAEDPPGYGDYLPDTSPQPVIVKSEKYPDSAQHIEEAQAGFISRGRDPIEETDPKPSDVTIDKENVDINRREALRGIPTRGSENLDRDEYPPAMFAEGGEGSSVKFIPASDNRGSGASMNAQIRAQELGRGEQVRILVE</sequence>
<name>A0A5Q3QGG9_9PSEU</name>
<feature type="compositionally biased region" description="Low complexity" evidence="1">
    <location>
        <begin position="271"/>
        <end position="280"/>
    </location>
</feature>
<dbReference type="AlphaFoldDB" id="A0A5Q3QGG9"/>
<reference evidence="5" key="1">
    <citation type="submission" date="2019-11" db="EMBL/GenBank/DDBJ databases">
        <title>The complete genome sequence of Saccharopolyspora sp. E2A.</title>
        <authorList>
            <person name="Zhang G."/>
        </authorList>
    </citation>
    <scope>NUCLEOTIDE SEQUENCE [LARGE SCALE GENOMIC DNA]</scope>
    <source>
        <strain evidence="5">E2A</strain>
    </source>
</reference>
<feature type="compositionally biased region" description="Basic and acidic residues" evidence="1">
    <location>
        <begin position="139"/>
        <end position="156"/>
    </location>
</feature>
<dbReference type="Proteomes" id="UP000371041">
    <property type="component" value="Chromosome"/>
</dbReference>
<dbReference type="RefSeq" id="WP_154077217.1">
    <property type="nucleotide sequence ID" value="NZ_CP045929.1"/>
</dbReference>
<feature type="compositionally biased region" description="Low complexity" evidence="1">
    <location>
        <begin position="158"/>
        <end position="168"/>
    </location>
</feature>
<proteinExistence type="predicted"/>
<accession>A0A5Q3QGG9</accession>
<evidence type="ECO:0000256" key="1">
    <source>
        <dbReference type="SAM" id="MobiDB-lite"/>
    </source>
</evidence>